<feature type="compositionally biased region" description="Polar residues" evidence="1">
    <location>
        <begin position="1285"/>
        <end position="1310"/>
    </location>
</feature>
<evidence type="ECO:0000313" key="3">
    <source>
        <dbReference type="Proteomes" id="UP001153069"/>
    </source>
</evidence>
<dbReference type="EMBL" id="CAICTM010000401">
    <property type="protein sequence ID" value="CAB9509711.1"/>
    <property type="molecule type" value="Genomic_DNA"/>
</dbReference>
<keyword evidence="3" id="KW-1185">Reference proteome</keyword>
<feature type="region of interest" description="Disordered" evidence="1">
    <location>
        <begin position="696"/>
        <end position="749"/>
    </location>
</feature>
<feature type="compositionally biased region" description="Low complexity" evidence="1">
    <location>
        <begin position="122"/>
        <end position="131"/>
    </location>
</feature>
<comment type="caution">
    <text evidence="2">The sequence shown here is derived from an EMBL/GenBank/DDBJ whole genome shotgun (WGS) entry which is preliminary data.</text>
</comment>
<feature type="compositionally biased region" description="Gly residues" evidence="1">
    <location>
        <begin position="106"/>
        <end position="121"/>
    </location>
</feature>
<organism evidence="2 3">
    <name type="scientific">Seminavis robusta</name>
    <dbReference type="NCBI Taxonomy" id="568900"/>
    <lineage>
        <taxon>Eukaryota</taxon>
        <taxon>Sar</taxon>
        <taxon>Stramenopiles</taxon>
        <taxon>Ochrophyta</taxon>
        <taxon>Bacillariophyta</taxon>
        <taxon>Bacillariophyceae</taxon>
        <taxon>Bacillariophycidae</taxon>
        <taxon>Naviculales</taxon>
        <taxon>Naviculaceae</taxon>
        <taxon>Seminavis</taxon>
    </lineage>
</organism>
<feature type="compositionally biased region" description="Polar residues" evidence="1">
    <location>
        <begin position="1195"/>
        <end position="1207"/>
    </location>
</feature>
<feature type="region of interest" description="Disordered" evidence="1">
    <location>
        <begin position="616"/>
        <end position="662"/>
    </location>
</feature>
<dbReference type="Proteomes" id="UP001153069">
    <property type="component" value="Unassembled WGS sequence"/>
</dbReference>
<feature type="region of interest" description="Disordered" evidence="1">
    <location>
        <begin position="502"/>
        <end position="529"/>
    </location>
</feature>
<feature type="compositionally biased region" description="Low complexity" evidence="1">
    <location>
        <begin position="162"/>
        <end position="172"/>
    </location>
</feature>
<evidence type="ECO:0000313" key="2">
    <source>
        <dbReference type="EMBL" id="CAB9509711.1"/>
    </source>
</evidence>
<feature type="region of interest" description="Disordered" evidence="1">
    <location>
        <begin position="159"/>
        <end position="188"/>
    </location>
</feature>
<feature type="compositionally biased region" description="Polar residues" evidence="1">
    <location>
        <begin position="1244"/>
        <end position="1259"/>
    </location>
</feature>
<feature type="compositionally biased region" description="Low complexity" evidence="1">
    <location>
        <begin position="696"/>
        <end position="711"/>
    </location>
</feature>
<proteinExistence type="predicted"/>
<reference evidence="2" key="1">
    <citation type="submission" date="2020-06" db="EMBL/GenBank/DDBJ databases">
        <authorList>
            <consortium name="Plant Systems Biology data submission"/>
        </authorList>
    </citation>
    <scope>NUCLEOTIDE SEQUENCE</scope>
    <source>
        <strain evidence="2">D6</strain>
    </source>
</reference>
<feature type="compositionally biased region" description="Low complexity" evidence="1">
    <location>
        <begin position="502"/>
        <end position="523"/>
    </location>
</feature>
<dbReference type="PANTHER" id="PTHR48148:SF2">
    <property type="entry name" value="PA14 DOMAIN-CONTAINING PROTEIN"/>
    <property type="match status" value="1"/>
</dbReference>
<feature type="compositionally biased region" description="Low complexity" evidence="1">
    <location>
        <begin position="1361"/>
        <end position="1375"/>
    </location>
</feature>
<feature type="compositionally biased region" description="Low complexity" evidence="1">
    <location>
        <begin position="1208"/>
        <end position="1237"/>
    </location>
</feature>
<feature type="region of interest" description="Disordered" evidence="1">
    <location>
        <begin position="89"/>
        <end position="136"/>
    </location>
</feature>
<feature type="compositionally biased region" description="Polar residues" evidence="1">
    <location>
        <begin position="716"/>
        <end position="749"/>
    </location>
</feature>
<accession>A0A9N8HCY7</accession>
<feature type="compositionally biased region" description="Low complexity" evidence="1">
    <location>
        <begin position="1311"/>
        <end position="1329"/>
    </location>
</feature>
<protein>
    <submittedName>
        <fullName evidence="2">ECF subfamily RNA polymerase sigma-24 subunit</fullName>
    </submittedName>
</protein>
<evidence type="ECO:0000256" key="1">
    <source>
        <dbReference type="SAM" id="MobiDB-lite"/>
    </source>
</evidence>
<name>A0A9N8HCY7_9STRA</name>
<feature type="compositionally biased region" description="Pro residues" evidence="1">
    <location>
        <begin position="1330"/>
        <end position="1352"/>
    </location>
</feature>
<dbReference type="PANTHER" id="PTHR48148">
    <property type="entry name" value="KERATINOCYTE PROLINE-RICH PROTEIN"/>
    <property type="match status" value="1"/>
</dbReference>
<sequence length="1442" mass="148902">MTPAPTTDCPETCDCFECTSITFNPDDGTKTVCITQSCKDSPISWMCCTEPGCEVQDCVGGGSPDRQKCEGVDEFCVTVDEDVETISVQAHDGQFGGNEEVDSDSCGGGGGGNGNSNGNGNNGNSNGNSNGRGPINRQGSRCGTTGVCNSEVDLGQCPGTQPMPSFSPSSMPNLLISSQPTLDGPTLAPTSGECPESCDCMECTSLTENEDGTLTVCISQSCKDEAISWMCCIGAYPFDGCTVDDCRGGEGPDGPKCDEVTEFCMIVPGNTEGVSIQAHDGQFGGNEDKNSLCGGPGSGSSCPGVTGICSTDVRLDGCPSLPTAPTAIQPSAVPSAPIAMQPSAVPSALISSEPTIGGTTLAPSYGDCPETCNCFECTSITFNPDDGTKTVCITQSCKDSPISWMCCTEPGCEVQDCVGGGSPDRQKCEGVDEFCVTVDDDVETVSVQAHDGQFGGNEDVNRDSCGGGQGGGPGSSCQTSGVCNSDVDLGLCPGTQPMPSFSPSLRPTLLPSSIPSSMPSSQPTAGGTTLAPSYGECPETCNCFECTSITFNPDEGTKTVCITQSCKDSPISWMCCTEPGCEVQDCVGGGSPDRQKCEGVDEFCVTVDEDVETISVQAHDGQFGGNEEVDSDSCGGGGGSNGNSNGNSNRRGPINRQGSRCGTSGVCNSEVDLGQCPGTQPMPSFSPSLRPTLPALLSSIPSSLPSSPPTADGTMIPSSLPSSKPTAVGTTIPSSLPTSQPSAGETTLAPSSGQCPETCNCFGCTSINFNPDVGTKTICITQSCKDSPISWMCCTEPGCEVQDCVGGGSPDRQKCEGVDEFCVTVDEDVETVRVQAHDGQFGGNEDVNRDSCGEGQGGGPGSSCGTTGVCNSEVDLDGCPVATIQPIPSALPSLMPTLGPSSIDGGDFVCSRPSDCAGTSCQFQCNAPLGYYPDPSDCQAYCYCTGGEQPSRWEQVISGLVWDPYCGGSQPLDEENVPLGGMTGGCANWPDGVNLDHCDLVLPPPPAEPSAAPSISDPLEGCSPVETCGDDSVLMCIYLPDDQFYTECVPIDSVQAVLDHDPRDTCGECPPLPPTVAPTIGFSCEGNRCAENDFVYVCQDRETFCVSQEDAEGLLLDSSASCGPCSIFDCDLSHFACDNDSVEICHVQSDSLNSLCVTTNALSGFQGGCDYCGQCQSELPPDCEGADDETPVPSADQSTTVAPSTLAPTTQIPTTMSSTTEAPTTATTTTEPTSAAPTVPPSKGATSEPTLQPSSQPSVQPTMTTATPVPTTQQPSNQPTQRPTIGSTPEPTNLPTAQPTVQATPEPTNLPTAQPTELATPEPTLQPTEQPTPEPTPLPTEEPTDDPTPVPTNDPTDEPTDAPTQQPTGEPTENPTPEPTDEPTQEPTDEPTDEPTQEPTDDPTPEPTDEPTESPADDEVRSIHQLQNYAKRPIKLAAGLVP</sequence>
<gene>
    <name evidence="2" type="ORF">SEMRO_402_G135400.1</name>
</gene>
<feature type="region of interest" description="Disordered" evidence="1">
    <location>
        <begin position="1182"/>
        <end position="1442"/>
    </location>
</feature>
<feature type="compositionally biased region" description="Low complexity" evidence="1">
    <location>
        <begin position="642"/>
        <end position="652"/>
    </location>
</feature>
<feature type="compositionally biased region" description="Acidic residues" evidence="1">
    <location>
        <begin position="1379"/>
        <end position="1417"/>
    </location>
</feature>
<feature type="compositionally biased region" description="Low complexity" evidence="1">
    <location>
        <begin position="1260"/>
        <end position="1284"/>
    </location>
</feature>